<keyword evidence="2 7" id="KW-0479">Metal-binding</keyword>
<dbReference type="InterPro" id="IPR008977">
    <property type="entry name" value="PHM/PNGase_F_dom_sf"/>
</dbReference>
<dbReference type="GO" id="GO:0005576">
    <property type="term" value="C:extracellular region"/>
    <property type="evidence" value="ECO:0007669"/>
    <property type="project" value="TreeGrafter"/>
</dbReference>
<evidence type="ECO:0000256" key="3">
    <source>
        <dbReference type="ARBA" id="ARBA00022729"/>
    </source>
</evidence>
<dbReference type="InterPro" id="IPR036939">
    <property type="entry name" value="Cu2_ascorb_mOase_N_sf"/>
</dbReference>
<keyword evidence="3" id="KW-0732">Signal</keyword>
<evidence type="ECO:0000259" key="8">
    <source>
        <dbReference type="Pfam" id="PF01082"/>
    </source>
</evidence>
<feature type="non-terminal residue" evidence="9">
    <location>
        <position position="70"/>
    </location>
</feature>
<dbReference type="GO" id="GO:0016020">
    <property type="term" value="C:membrane"/>
    <property type="evidence" value="ECO:0007669"/>
    <property type="project" value="InterPro"/>
</dbReference>
<evidence type="ECO:0000256" key="5">
    <source>
        <dbReference type="ARBA" id="ARBA00023180"/>
    </source>
</evidence>
<comment type="cofactor">
    <cofactor evidence="7">
        <name>Cu(2+)</name>
        <dbReference type="ChEBI" id="CHEBI:29036"/>
    </cofactor>
    <text evidence="7">Binds 2 Cu(2+) ions per subunit.</text>
</comment>
<accession>A0A0B6YDH7</accession>
<keyword evidence="7" id="KW-0186">Copper</keyword>
<dbReference type="Pfam" id="PF01082">
    <property type="entry name" value="Cu2_monooxygen"/>
    <property type="match status" value="1"/>
</dbReference>
<dbReference type="EC" id="1.14.17.3" evidence="1"/>
<dbReference type="PRINTS" id="PR00790">
    <property type="entry name" value="PAMONOXGNASE"/>
</dbReference>
<dbReference type="InterPro" id="IPR000323">
    <property type="entry name" value="Cu2_ascorb_mOase_N"/>
</dbReference>
<evidence type="ECO:0000256" key="1">
    <source>
        <dbReference type="ARBA" id="ARBA00012689"/>
    </source>
</evidence>
<proteinExistence type="predicted"/>
<keyword evidence="5" id="KW-0325">Glycoprotein</keyword>
<dbReference type="GO" id="GO:0004504">
    <property type="term" value="F:peptidylglycine monooxygenase activity"/>
    <property type="evidence" value="ECO:0007669"/>
    <property type="project" value="UniProtKB-EC"/>
</dbReference>
<evidence type="ECO:0000256" key="6">
    <source>
        <dbReference type="ARBA" id="ARBA00048431"/>
    </source>
</evidence>
<reference evidence="9" key="1">
    <citation type="submission" date="2014-12" db="EMBL/GenBank/DDBJ databases">
        <title>Insight into the proteome of Arion vulgaris.</title>
        <authorList>
            <person name="Aradska J."/>
            <person name="Bulat T."/>
            <person name="Smidak R."/>
            <person name="Sarate P."/>
            <person name="Gangsoo J."/>
            <person name="Sialana F."/>
            <person name="Bilban M."/>
            <person name="Lubec G."/>
        </authorList>
    </citation>
    <scope>NUCLEOTIDE SEQUENCE</scope>
    <source>
        <tissue evidence="9">Skin</tissue>
    </source>
</reference>
<comment type="catalytic activity">
    <reaction evidence="6">
        <text>a [peptide]-C-terminal glycine + 2 L-ascorbate + O2 = a [peptide]-C-terminal (2S)-2-hydroxyglycine + 2 monodehydro-L-ascorbate radical + H2O</text>
        <dbReference type="Rhea" id="RHEA:21452"/>
        <dbReference type="Rhea" id="RHEA-COMP:13486"/>
        <dbReference type="Rhea" id="RHEA-COMP:15321"/>
        <dbReference type="ChEBI" id="CHEBI:15377"/>
        <dbReference type="ChEBI" id="CHEBI:15379"/>
        <dbReference type="ChEBI" id="CHEBI:38290"/>
        <dbReference type="ChEBI" id="CHEBI:59513"/>
        <dbReference type="ChEBI" id="CHEBI:137000"/>
        <dbReference type="ChEBI" id="CHEBI:142768"/>
        <dbReference type="EC" id="1.14.17.3"/>
    </reaction>
</comment>
<protein>
    <recommendedName>
        <fullName evidence="1">peptidylglycine monooxygenase</fullName>
        <ecNumber evidence="1">1.14.17.3</ecNumber>
    </recommendedName>
</protein>
<dbReference type="InterPro" id="IPR000720">
    <property type="entry name" value="PHM/PAL"/>
</dbReference>
<sequence>KFEALANASTVHHLLLYGCSGEPFSTDSVWYNTSICKSEETTILFAWAKNAKPLVLPKGVGFRIGRKSNI</sequence>
<dbReference type="AlphaFoldDB" id="A0A0B6YDH7"/>
<feature type="binding site" evidence="7">
    <location>
        <position position="12"/>
    </location>
    <ligand>
        <name>Cu(2+)</name>
        <dbReference type="ChEBI" id="CHEBI:29036"/>
        <label>1</label>
        <note>catalytic</note>
    </ligand>
</feature>
<evidence type="ECO:0000256" key="2">
    <source>
        <dbReference type="ARBA" id="ARBA00022723"/>
    </source>
</evidence>
<organism evidence="9">
    <name type="scientific">Arion vulgaris</name>
    <dbReference type="NCBI Taxonomy" id="1028688"/>
    <lineage>
        <taxon>Eukaryota</taxon>
        <taxon>Metazoa</taxon>
        <taxon>Spiralia</taxon>
        <taxon>Lophotrochozoa</taxon>
        <taxon>Mollusca</taxon>
        <taxon>Gastropoda</taxon>
        <taxon>Heterobranchia</taxon>
        <taxon>Euthyneura</taxon>
        <taxon>Panpulmonata</taxon>
        <taxon>Eupulmonata</taxon>
        <taxon>Stylommatophora</taxon>
        <taxon>Helicina</taxon>
        <taxon>Arionoidea</taxon>
        <taxon>Arionidae</taxon>
        <taxon>Arion</taxon>
    </lineage>
</organism>
<dbReference type="SUPFAM" id="SSF49742">
    <property type="entry name" value="PHM/PNGase F"/>
    <property type="match status" value="1"/>
</dbReference>
<evidence type="ECO:0000313" key="9">
    <source>
        <dbReference type="EMBL" id="CEK54234.1"/>
    </source>
</evidence>
<dbReference type="GO" id="GO:0006518">
    <property type="term" value="P:peptide metabolic process"/>
    <property type="evidence" value="ECO:0007669"/>
    <property type="project" value="InterPro"/>
</dbReference>
<feature type="non-terminal residue" evidence="9">
    <location>
        <position position="1"/>
    </location>
</feature>
<dbReference type="PANTHER" id="PTHR10680:SF14">
    <property type="entry name" value="PEPTIDYL-GLYCINE ALPHA-AMIDATING MONOOXYGENASE"/>
    <property type="match status" value="1"/>
</dbReference>
<evidence type="ECO:0000256" key="4">
    <source>
        <dbReference type="ARBA" id="ARBA00023157"/>
    </source>
</evidence>
<feature type="domain" description="Copper type II ascorbate-dependent monooxygenase N-terminal" evidence="8">
    <location>
        <begin position="2"/>
        <end position="69"/>
    </location>
</feature>
<dbReference type="PANTHER" id="PTHR10680">
    <property type="entry name" value="PEPTIDYL-GLYCINE ALPHA-AMIDATING MONOOXYGENASE"/>
    <property type="match status" value="1"/>
</dbReference>
<feature type="binding site" evidence="7">
    <location>
        <position position="13"/>
    </location>
    <ligand>
        <name>Cu(2+)</name>
        <dbReference type="ChEBI" id="CHEBI:29036"/>
        <label>1</label>
        <note>catalytic</note>
    </ligand>
</feature>
<evidence type="ECO:0000256" key="7">
    <source>
        <dbReference type="PIRSR" id="PIRSR600720-2"/>
    </source>
</evidence>
<name>A0A0B6YDH7_9EUPU</name>
<keyword evidence="4" id="KW-1015">Disulfide bond</keyword>
<dbReference type="GO" id="GO:0005507">
    <property type="term" value="F:copper ion binding"/>
    <property type="evidence" value="ECO:0007669"/>
    <property type="project" value="InterPro"/>
</dbReference>
<dbReference type="Gene3D" id="2.60.120.310">
    <property type="entry name" value="Copper type II, ascorbate-dependent monooxygenase, N-terminal domain"/>
    <property type="match status" value="1"/>
</dbReference>
<gene>
    <name evidence="9" type="primary">ORF22281</name>
</gene>
<dbReference type="EMBL" id="HACG01007369">
    <property type="protein sequence ID" value="CEK54234.1"/>
    <property type="molecule type" value="Transcribed_RNA"/>
</dbReference>